<evidence type="ECO:0000256" key="16">
    <source>
        <dbReference type="ARBA" id="ARBA00023180"/>
    </source>
</evidence>
<feature type="domain" description="RING-type" evidence="22">
    <location>
        <begin position="234"/>
        <end position="276"/>
    </location>
</feature>
<evidence type="ECO:0000256" key="5">
    <source>
        <dbReference type="ARBA" id="ARBA00012483"/>
    </source>
</evidence>
<dbReference type="FunFam" id="3.50.30.30:FF:000116">
    <property type="entry name" value="Ring finger protein 167"/>
    <property type="match status" value="1"/>
</dbReference>
<dbReference type="GO" id="GO:0008270">
    <property type="term" value="F:zinc ion binding"/>
    <property type="evidence" value="ECO:0007669"/>
    <property type="project" value="UniProtKB-KW"/>
</dbReference>
<evidence type="ECO:0000256" key="15">
    <source>
        <dbReference type="ARBA" id="ARBA00023136"/>
    </source>
</evidence>
<dbReference type="Gene3D" id="3.50.30.30">
    <property type="match status" value="1"/>
</dbReference>
<dbReference type="CDD" id="cd16796">
    <property type="entry name" value="RING-H2_RNF13"/>
    <property type="match status" value="1"/>
</dbReference>
<accession>A0A7D9NJR5</accession>
<evidence type="ECO:0000256" key="4">
    <source>
        <dbReference type="ARBA" id="ARBA00004906"/>
    </source>
</evidence>
<dbReference type="SMART" id="SM00184">
    <property type="entry name" value="RING"/>
    <property type="match status" value="1"/>
</dbReference>
<evidence type="ECO:0000259" key="22">
    <source>
        <dbReference type="PROSITE" id="PS50089"/>
    </source>
</evidence>
<evidence type="ECO:0000256" key="13">
    <source>
        <dbReference type="ARBA" id="ARBA00022833"/>
    </source>
</evidence>
<evidence type="ECO:0000256" key="12">
    <source>
        <dbReference type="ARBA" id="ARBA00022786"/>
    </source>
</evidence>
<evidence type="ECO:0000256" key="21">
    <source>
        <dbReference type="SAM" id="SignalP"/>
    </source>
</evidence>
<dbReference type="SUPFAM" id="SSF52025">
    <property type="entry name" value="PA domain"/>
    <property type="match status" value="1"/>
</dbReference>
<reference evidence="23" key="1">
    <citation type="journal article" date="2010" name="Science">
        <title>The genome of the Western clawed frog Xenopus tropicalis.</title>
        <authorList>
            <person name="Hellsten U."/>
            <person name="Harland R.M."/>
            <person name="Gilchrist M.J."/>
            <person name="Hendrix D."/>
            <person name="Jurka J."/>
            <person name="Kapitonov V."/>
            <person name="Ovcharenko I."/>
            <person name="Putnam N.H."/>
            <person name="Shu S."/>
            <person name="Taher L."/>
            <person name="Blitz I.L."/>
            <person name="Blumberg B."/>
            <person name="Dichmann D.S."/>
            <person name="Dubchak I."/>
            <person name="Amaya E."/>
            <person name="Detter J.C."/>
            <person name="Fletcher R."/>
            <person name="Gerhard D.S."/>
            <person name="Goodstein D."/>
            <person name="Graves T."/>
            <person name="Grigoriev I.V."/>
            <person name="Grimwood J."/>
            <person name="Kawashima T."/>
            <person name="Lindquist E."/>
            <person name="Lucas S.M."/>
            <person name="Mead P.E."/>
            <person name="Mitros T."/>
            <person name="Ogino H."/>
            <person name="Ohta Y."/>
            <person name="Poliakov A.V."/>
            <person name="Pollet N."/>
            <person name="Robert J."/>
            <person name="Salamov A."/>
            <person name="Sater A.K."/>
            <person name="Schmutz J."/>
            <person name="Terry A."/>
            <person name="Vize P.D."/>
            <person name="Warren W.C."/>
            <person name="Wells D."/>
            <person name="Wills A."/>
            <person name="Wilson R.K."/>
            <person name="Zimmerman L.B."/>
            <person name="Zorn A.M."/>
            <person name="Grainger R."/>
            <person name="Grammer T."/>
            <person name="Khokha M.K."/>
            <person name="Richardson P.M."/>
            <person name="Rokhsar D.S."/>
        </authorList>
    </citation>
    <scope>NUCLEOTIDE SEQUENCE [LARGE SCALE GENOMIC DNA]</scope>
    <source>
        <strain evidence="23">Nigerian</strain>
    </source>
</reference>
<reference evidence="23" key="2">
    <citation type="submission" date="2011-06" db="UniProtKB">
        <authorList>
            <consortium name="Ensembl"/>
        </authorList>
    </citation>
    <scope>IDENTIFICATION</scope>
</reference>
<dbReference type="GeneTree" id="ENSGT00940000163061"/>
<evidence type="ECO:0000256" key="17">
    <source>
        <dbReference type="ARBA" id="ARBA00023228"/>
    </source>
</evidence>
<evidence type="ECO:0000256" key="11">
    <source>
        <dbReference type="ARBA" id="ARBA00022771"/>
    </source>
</evidence>
<evidence type="ECO:0000256" key="14">
    <source>
        <dbReference type="ARBA" id="ARBA00022989"/>
    </source>
</evidence>
<evidence type="ECO:0000256" key="10">
    <source>
        <dbReference type="ARBA" id="ARBA00022753"/>
    </source>
</evidence>
<dbReference type="InterPro" id="IPR003137">
    <property type="entry name" value="PA_domain"/>
</dbReference>
<comment type="pathway">
    <text evidence="4">Protein modification; protein ubiquitination.</text>
</comment>
<evidence type="ECO:0000256" key="18">
    <source>
        <dbReference type="PROSITE-ProRule" id="PRU00175"/>
    </source>
</evidence>
<organism evidence="23">
    <name type="scientific">Xenopus tropicalis</name>
    <name type="common">Western clawed frog</name>
    <name type="synonym">Silurana tropicalis</name>
    <dbReference type="NCBI Taxonomy" id="8364"/>
    <lineage>
        <taxon>Eukaryota</taxon>
        <taxon>Metazoa</taxon>
        <taxon>Chordata</taxon>
        <taxon>Craniata</taxon>
        <taxon>Vertebrata</taxon>
        <taxon>Euteleostomi</taxon>
        <taxon>Amphibia</taxon>
        <taxon>Batrachia</taxon>
        <taxon>Anura</taxon>
        <taxon>Pipoidea</taxon>
        <taxon>Pipidae</taxon>
        <taxon>Xenopodinae</taxon>
        <taxon>Xenopus</taxon>
        <taxon>Silurana</taxon>
    </lineage>
</organism>
<proteinExistence type="predicted"/>
<evidence type="ECO:0000256" key="3">
    <source>
        <dbReference type="ARBA" id="ARBA00004530"/>
    </source>
</evidence>
<comment type="subcellular location">
    <subcellularLocation>
        <location evidence="3">Endosome membrane</location>
        <topology evidence="3">Single-pass type I membrane protein</topology>
    </subcellularLocation>
    <subcellularLocation>
        <location evidence="2">Lysosome membrane</location>
        <topology evidence="2">Single-pass type I membrane protein</topology>
    </subcellularLocation>
</comment>
<keyword evidence="10" id="KW-0967">Endosome</keyword>
<feature type="signal peptide" evidence="21">
    <location>
        <begin position="1"/>
        <end position="28"/>
    </location>
</feature>
<keyword evidence="13" id="KW-0862">Zinc</keyword>
<dbReference type="Gene3D" id="3.30.40.10">
    <property type="entry name" value="Zinc/RING finger domain, C3HC4 (zinc finger)"/>
    <property type="match status" value="1"/>
</dbReference>
<evidence type="ECO:0000256" key="19">
    <source>
        <dbReference type="SAM" id="MobiDB-lite"/>
    </source>
</evidence>
<keyword evidence="6" id="KW-0808">Transferase</keyword>
<keyword evidence="9 21" id="KW-0732">Signal</keyword>
<dbReference type="InterPro" id="IPR013083">
    <property type="entry name" value="Znf_RING/FYVE/PHD"/>
</dbReference>
<keyword evidence="16" id="KW-0325">Glycoprotein</keyword>
<dbReference type="PROSITE" id="PS50089">
    <property type="entry name" value="ZF_RING_2"/>
    <property type="match status" value="1"/>
</dbReference>
<evidence type="ECO:0000256" key="9">
    <source>
        <dbReference type="ARBA" id="ARBA00022729"/>
    </source>
</evidence>
<dbReference type="Pfam" id="PF13639">
    <property type="entry name" value="zf-RING_2"/>
    <property type="match status" value="1"/>
</dbReference>
<name>A0A7D9NJR5_XENTR</name>
<gene>
    <name evidence="23" type="primary">rnf167</name>
</gene>
<dbReference type="InterPro" id="IPR051653">
    <property type="entry name" value="E3_ligase_sorting_rcpt"/>
</dbReference>
<evidence type="ECO:0000256" key="20">
    <source>
        <dbReference type="SAM" id="Phobius"/>
    </source>
</evidence>
<sequence>MFVMGSLSHSHVLGAFTFLLCALPTAHSMIYAYSDVRTREPQMFDDLPALFGPSLPTDGMKGSLVQAVPENACTPILPPPTDNGTSFIVLIRRNDCNFDTKVLHAQLAGYNAAIVHNVGADLLLRMGWNDESIRRQIRIPSVFTGESSGRSLLANFSYYNNSHIYLVPDYYFSLGYYLIPFIVVVSVVIVVMCIVMVVRCAQYRKRMRRNRLSKEQLKKIPIHKFKKGDDYDVCAICLEEYEEGDKLRVLPCSHAYHCSCVDPWLTKTKKSCPVCKNRVFRSDSDSDSDTGGPVANDDQGEESDNERTPLLRPSPSFGRKRKRRRQWLLPVLSCDVNDCGLSQNPLCPEPEPSMICTPL</sequence>
<dbReference type="InterPro" id="IPR046450">
    <property type="entry name" value="PA_dom_sf"/>
</dbReference>
<keyword evidence="14 20" id="KW-1133">Transmembrane helix</keyword>
<comment type="catalytic activity">
    <reaction evidence="1">
        <text>S-ubiquitinyl-[E2 ubiquitin-conjugating enzyme]-L-cysteine + [acceptor protein]-L-lysine = [E2 ubiquitin-conjugating enzyme]-L-cysteine + N(6)-ubiquitinyl-[acceptor protein]-L-lysine.</text>
        <dbReference type="EC" id="2.3.2.27"/>
    </reaction>
</comment>
<keyword evidence="11 18" id="KW-0863">Zinc-finger</keyword>
<dbReference type="EC" id="2.3.2.27" evidence="5"/>
<dbReference type="InterPro" id="IPR044744">
    <property type="entry name" value="ZNRF4/RNF13/RNF167_PA"/>
</dbReference>
<dbReference type="InterPro" id="IPR001841">
    <property type="entry name" value="Znf_RING"/>
</dbReference>
<evidence type="ECO:0000256" key="6">
    <source>
        <dbReference type="ARBA" id="ARBA00022679"/>
    </source>
</evidence>
<dbReference type="Pfam" id="PF02225">
    <property type="entry name" value="PA"/>
    <property type="match status" value="1"/>
</dbReference>
<dbReference type="Bgee" id="ENSXETG00000015314">
    <property type="expression patterns" value="Expressed in liver and 12 other cell types or tissues"/>
</dbReference>
<feature type="transmembrane region" description="Helical" evidence="20">
    <location>
        <begin position="174"/>
        <end position="201"/>
    </location>
</feature>
<evidence type="ECO:0000256" key="1">
    <source>
        <dbReference type="ARBA" id="ARBA00000900"/>
    </source>
</evidence>
<feature type="chain" id="PRO_5030163048" description="RING-type E3 ubiquitin transferase" evidence="21">
    <location>
        <begin position="29"/>
        <end position="359"/>
    </location>
</feature>
<dbReference type="PANTHER" id="PTHR47168">
    <property type="entry name" value="RING ZINC FINGER DOMAIN SUPERFAMILY PROTEIN-RELATED"/>
    <property type="match status" value="1"/>
</dbReference>
<dbReference type="FunFam" id="3.30.40.10:FF:000099">
    <property type="entry name" value="E3 ubiquitin-protein ligase RNF167"/>
    <property type="match status" value="1"/>
</dbReference>
<keyword evidence="15 20" id="KW-0472">Membrane</keyword>
<dbReference type="GO" id="GO:0010008">
    <property type="term" value="C:endosome membrane"/>
    <property type="evidence" value="ECO:0007669"/>
    <property type="project" value="UniProtKB-SubCell"/>
</dbReference>
<dbReference type="SUPFAM" id="SSF57850">
    <property type="entry name" value="RING/U-box"/>
    <property type="match status" value="1"/>
</dbReference>
<evidence type="ECO:0000256" key="2">
    <source>
        <dbReference type="ARBA" id="ARBA00004352"/>
    </source>
</evidence>
<dbReference type="Xenbase" id="XB-GENE-5944055">
    <property type="gene designation" value="rnf167"/>
</dbReference>
<dbReference type="GO" id="GO:0061630">
    <property type="term" value="F:ubiquitin protein ligase activity"/>
    <property type="evidence" value="ECO:0007669"/>
    <property type="project" value="UniProtKB-EC"/>
</dbReference>
<keyword evidence="12" id="KW-0833">Ubl conjugation pathway</keyword>
<dbReference type="PANTHER" id="PTHR47168:SF1">
    <property type="entry name" value="OS02G0798600 PROTEIN"/>
    <property type="match status" value="1"/>
</dbReference>
<feature type="region of interest" description="Disordered" evidence="19">
    <location>
        <begin position="282"/>
        <end position="319"/>
    </location>
</feature>
<keyword evidence="7 20" id="KW-0812">Transmembrane</keyword>
<evidence type="ECO:0000256" key="7">
    <source>
        <dbReference type="ARBA" id="ARBA00022692"/>
    </source>
</evidence>
<keyword evidence="8" id="KW-0479">Metal-binding</keyword>
<dbReference type="CDD" id="cd02123">
    <property type="entry name" value="PA_C_RZF_like"/>
    <property type="match status" value="1"/>
</dbReference>
<dbReference type="AlphaFoldDB" id="A0A7D9NJR5"/>
<evidence type="ECO:0000256" key="8">
    <source>
        <dbReference type="ARBA" id="ARBA00022723"/>
    </source>
</evidence>
<evidence type="ECO:0000313" key="23">
    <source>
        <dbReference type="Ensembl" id="ENSXETP00000033480"/>
    </source>
</evidence>
<dbReference type="GO" id="GO:0005765">
    <property type="term" value="C:lysosomal membrane"/>
    <property type="evidence" value="ECO:0007669"/>
    <property type="project" value="UniProtKB-SubCell"/>
</dbReference>
<keyword evidence="17" id="KW-0458">Lysosome</keyword>
<dbReference type="Ensembl" id="ENSXETT00000033481">
    <property type="protein sequence ID" value="ENSXETP00000033480"/>
    <property type="gene ID" value="ENSXETG00000015314"/>
</dbReference>
<protein>
    <recommendedName>
        <fullName evidence="5">RING-type E3 ubiquitin transferase</fullName>
        <ecNumber evidence="5">2.3.2.27</ecNumber>
    </recommendedName>
</protein>